<keyword evidence="4" id="KW-0410">Iron transport</keyword>
<dbReference type="InterPro" id="IPR012910">
    <property type="entry name" value="Plug_dom"/>
</dbReference>
<comment type="subcellular location">
    <subcellularLocation>
        <location evidence="1 11">Cell outer membrane</location>
        <topology evidence="1 11">Multi-pass membrane protein</topology>
    </subcellularLocation>
</comment>
<sequence length="798" mass="87064">MSGSVRDLCINGARKAALLASVATLVGLTGTAAQAQEAQSENYQLQDIVVTAQKRSQNVQDTPLSVTAVSGEALVSQGITSVQELNRIDPALQIGQATGTVTTFIRGIGNPVTTAGNEASVPVYIDDVYFIRAGFPFFDLASVDRVEVLKGPQGTLFGRNASGGVISIYTKDPSQDAELEARMGYANYETMDLKFYGNMPITDRLAANFSMSWHNQDQGWGRNKKLVDQLDTSKGYQDGGNDYWKGHSISLRGKLLWEPTDTTAVKLIGYYQNSWSQIGIYSRPFPGTVGGSPDPAHNGAGPIPEAPVPSQVLPALDFYDVSLAEEQYDASEGWGVSARIDQELGFADFVSITAYRHNKELYHSSGNYSDYDWLVYDLNIVDKQFSQEFQLKSAAGSKINWILGAYYLNADGGFDPTYIGGPGQNANGIDVIKIVGRQKVKSYAGFGQVTVPLGEMTNVTGGLRYTVDKVRGTGYTDVTFFPGIFGPDPFVLRAQQFDAHNDFGNPNGISIIDGDNPSASKTFKKWTYKISGDHKFNDDVMAYASYSRGYKAGTFNTLPLDTKSLNPEIVDAYEIGLKTELFDRKVRFNTALFWNDISNPQIQAQRNGLVFLANAGSARTKGAEFDLTTVVAQGLTLRLGGTYLDAKFRNFGDVDGNGTLDCASYVPSPTAPGNLDQISINCSGNRMPYASKWKFSGGASYVREIEGAGEMTLDLTGNWSSSFNWDADNLIKEPSRFLLDGAVGFTPERWEHLTLRFWMKNITGKKYNINYYAQASGSAFASAPGAPRTYGGELVFKF</sequence>
<dbReference type="Pfam" id="PF07715">
    <property type="entry name" value="Plug"/>
    <property type="match status" value="1"/>
</dbReference>
<dbReference type="PANTHER" id="PTHR32552:SF81">
    <property type="entry name" value="TONB-DEPENDENT OUTER MEMBRANE RECEPTOR"/>
    <property type="match status" value="1"/>
</dbReference>
<evidence type="ECO:0000256" key="8">
    <source>
        <dbReference type="ARBA" id="ARBA00023077"/>
    </source>
</evidence>
<evidence type="ECO:0000256" key="13">
    <source>
        <dbReference type="SAM" id="SignalP"/>
    </source>
</evidence>
<organism evidence="16 17">
    <name type="scientific">Sphingobium rhizovicinum</name>
    <dbReference type="NCBI Taxonomy" id="432308"/>
    <lineage>
        <taxon>Bacteria</taxon>
        <taxon>Pseudomonadati</taxon>
        <taxon>Pseudomonadota</taxon>
        <taxon>Alphaproteobacteria</taxon>
        <taxon>Sphingomonadales</taxon>
        <taxon>Sphingomonadaceae</taxon>
        <taxon>Sphingobium</taxon>
    </lineage>
</organism>
<accession>A0ABV7NMY0</accession>
<feature type="chain" id="PRO_5047184794" evidence="13">
    <location>
        <begin position="36"/>
        <end position="798"/>
    </location>
</feature>
<comment type="similarity">
    <text evidence="11 12">Belongs to the TonB-dependent receptor family.</text>
</comment>
<evidence type="ECO:0000256" key="6">
    <source>
        <dbReference type="ARBA" id="ARBA00023004"/>
    </source>
</evidence>
<evidence type="ECO:0000256" key="12">
    <source>
        <dbReference type="RuleBase" id="RU003357"/>
    </source>
</evidence>
<comment type="caution">
    <text evidence="16">The sequence shown here is derived from an EMBL/GenBank/DDBJ whole genome shotgun (WGS) entry which is preliminary data.</text>
</comment>
<evidence type="ECO:0000256" key="4">
    <source>
        <dbReference type="ARBA" id="ARBA00022496"/>
    </source>
</evidence>
<dbReference type="Gene3D" id="2.40.170.20">
    <property type="entry name" value="TonB-dependent receptor, beta-barrel domain"/>
    <property type="match status" value="1"/>
</dbReference>
<keyword evidence="17" id="KW-1185">Reference proteome</keyword>
<dbReference type="Proteomes" id="UP001595681">
    <property type="component" value="Unassembled WGS sequence"/>
</dbReference>
<keyword evidence="3 11" id="KW-1134">Transmembrane beta strand</keyword>
<keyword evidence="7" id="KW-0406">Ion transport</keyword>
<evidence type="ECO:0000256" key="7">
    <source>
        <dbReference type="ARBA" id="ARBA00023065"/>
    </source>
</evidence>
<keyword evidence="6" id="KW-0408">Iron</keyword>
<keyword evidence="9 11" id="KW-0472">Membrane</keyword>
<feature type="signal peptide" evidence="13">
    <location>
        <begin position="1"/>
        <end position="35"/>
    </location>
</feature>
<name>A0ABV7NMY0_9SPHN</name>
<dbReference type="CDD" id="cd01347">
    <property type="entry name" value="ligand_gated_channel"/>
    <property type="match status" value="1"/>
</dbReference>
<evidence type="ECO:0000256" key="11">
    <source>
        <dbReference type="PROSITE-ProRule" id="PRU01360"/>
    </source>
</evidence>
<dbReference type="PANTHER" id="PTHR32552">
    <property type="entry name" value="FERRICHROME IRON RECEPTOR-RELATED"/>
    <property type="match status" value="1"/>
</dbReference>
<evidence type="ECO:0000256" key="2">
    <source>
        <dbReference type="ARBA" id="ARBA00022448"/>
    </source>
</evidence>
<dbReference type="InterPro" id="IPR000531">
    <property type="entry name" value="Beta-barrel_TonB"/>
</dbReference>
<evidence type="ECO:0000259" key="15">
    <source>
        <dbReference type="Pfam" id="PF07715"/>
    </source>
</evidence>
<evidence type="ECO:0000256" key="10">
    <source>
        <dbReference type="ARBA" id="ARBA00023237"/>
    </source>
</evidence>
<evidence type="ECO:0000259" key="14">
    <source>
        <dbReference type="Pfam" id="PF00593"/>
    </source>
</evidence>
<gene>
    <name evidence="16" type="ORF">ACFOKF_20370</name>
</gene>
<feature type="domain" description="TonB-dependent receptor plug" evidence="15">
    <location>
        <begin position="59"/>
        <end position="165"/>
    </location>
</feature>
<protein>
    <submittedName>
        <fullName evidence="16">TonB-dependent receptor</fullName>
    </submittedName>
</protein>
<evidence type="ECO:0000256" key="9">
    <source>
        <dbReference type="ARBA" id="ARBA00023136"/>
    </source>
</evidence>
<dbReference type="InterPro" id="IPR039426">
    <property type="entry name" value="TonB-dep_rcpt-like"/>
</dbReference>
<feature type="domain" description="TonB-dependent receptor-like beta-barrel" evidence="14">
    <location>
        <begin position="285"/>
        <end position="762"/>
    </location>
</feature>
<evidence type="ECO:0000313" key="17">
    <source>
        <dbReference type="Proteomes" id="UP001595681"/>
    </source>
</evidence>
<dbReference type="PROSITE" id="PS52016">
    <property type="entry name" value="TONB_DEPENDENT_REC_3"/>
    <property type="match status" value="1"/>
</dbReference>
<evidence type="ECO:0000313" key="16">
    <source>
        <dbReference type="EMBL" id="MFC3443516.1"/>
    </source>
</evidence>
<keyword evidence="13" id="KW-0732">Signal</keyword>
<evidence type="ECO:0000256" key="1">
    <source>
        <dbReference type="ARBA" id="ARBA00004571"/>
    </source>
</evidence>
<dbReference type="InterPro" id="IPR036942">
    <property type="entry name" value="Beta-barrel_TonB_sf"/>
</dbReference>
<keyword evidence="8 12" id="KW-0798">TonB box</keyword>
<evidence type="ECO:0000256" key="3">
    <source>
        <dbReference type="ARBA" id="ARBA00022452"/>
    </source>
</evidence>
<keyword evidence="2 11" id="KW-0813">Transport</keyword>
<dbReference type="EMBL" id="JBHRVU010000005">
    <property type="protein sequence ID" value="MFC3443516.1"/>
    <property type="molecule type" value="Genomic_DNA"/>
</dbReference>
<proteinExistence type="inferred from homology"/>
<keyword evidence="5 11" id="KW-0812">Transmembrane</keyword>
<evidence type="ECO:0000256" key="5">
    <source>
        <dbReference type="ARBA" id="ARBA00022692"/>
    </source>
</evidence>
<reference evidence="17" key="1">
    <citation type="journal article" date="2019" name="Int. J. Syst. Evol. Microbiol.">
        <title>The Global Catalogue of Microorganisms (GCM) 10K type strain sequencing project: providing services to taxonomists for standard genome sequencing and annotation.</title>
        <authorList>
            <consortium name="The Broad Institute Genomics Platform"/>
            <consortium name="The Broad Institute Genome Sequencing Center for Infectious Disease"/>
            <person name="Wu L."/>
            <person name="Ma J."/>
        </authorList>
    </citation>
    <scope>NUCLEOTIDE SEQUENCE [LARGE SCALE GENOMIC DNA]</scope>
    <source>
        <strain evidence="17">CCM 7491</strain>
    </source>
</reference>
<keyword evidence="10 11" id="KW-0998">Cell outer membrane</keyword>
<dbReference type="SUPFAM" id="SSF56935">
    <property type="entry name" value="Porins"/>
    <property type="match status" value="1"/>
</dbReference>
<keyword evidence="16" id="KW-0675">Receptor</keyword>
<dbReference type="Pfam" id="PF00593">
    <property type="entry name" value="TonB_dep_Rec_b-barrel"/>
    <property type="match status" value="1"/>
</dbReference>
<dbReference type="RefSeq" id="WP_380798310.1">
    <property type="nucleotide sequence ID" value="NZ_JBHRVU010000005.1"/>
</dbReference>